<dbReference type="RefSeq" id="WP_345630991.1">
    <property type="nucleotide sequence ID" value="NZ_BAABJQ010000009.1"/>
</dbReference>
<dbReference type="InterPro" id="IPR013216">
    <property type="entry name" value="Methyltransf_11"/>
</dbReference>
<keyword evidence="2" id="KW-0808">Transferase</keyword>
<dbReference type="GO" id="GO:0032259">
    <property type="term" value="P:methylation"/>
    <property type="evidence" value="ECO:0007669"/>
    <property type="project" value="UniProtKB-KW"/>
</dbReference>
<dbReference type="EMBL" id="BAABJQ010000009">
    <property type="protein sequence ID" value="GAA5187546.1"/>
    <property type="molecule type" value="Genomic_DNA"/>
</dbReference>
<dbReference type="PANTHER" id="PTHR43591">
    <property type="entry name" value="METHYLTRANSFERASE"/>
    <property type="match status" value="1"/>
</dbReference>
<dbReference type="CDD" id="cd02440">
    <property type="entry name" value="AdoMet_MTases"/>
    <property type="match status" value="1"/>
</dbReference>
<comment type="caution">
    <text evidence="2">The sequence shown here is derived from an EMBL/GenBank/DDBJ whole genome shotgun (WGS) entry which is preliminary data.</text>
</comment>
<dbReference type="Gene3D" id="3.40.50.150">
    <property type="entry name" value="Vaccinia Virus protein VP39"/>
    <property type="match status" value="1"/>
</dbReference>
<dbReference type="SUPFAM" id="SSF53335">
    <property type="entry name" value="S-adenosyl-L-methionine-dependent methyltransferases"/>
    <property type="match status" value="1"/>
</dbReference>
<proteinExistence type="predicted"/>
<keyword evidence="3" id="KW-1185">Reference proteome</keyword>
<reference evidence="3" key="1">
    <citation type="journal article" date="2019" name="Int. J. Syst. Evol. Microbiol.">
        <title>The Global Catalogue of Microorganisms (GCM) 10K type strain sequencing project: providing services to taxonomists for standard genome sequencing and annotation.</title>
        <authorList>
            <consortium name="The Broad Institute Genomics Platform"/>
            <consortium name="The Broad Institute Genome Sequencing Center for Infectious Disease"/>
            <person name="Wu L."/>
            <person name="Ma J."/>
        </authorList>
    </citation>
    <scope>NUCLEOTIDE SEQUENCE [LARGE SCALE GENOMIC DNA]</scope>
    <source>
        <strain evidence="3">JCM 18304</strain>
    </source>
</reference>
<sequence length="259" mass="27233">MESELVTHYGIDGLEDSRLRRSPHGRLEYLRTRELIRRWLTAPGARVLDVGGGTGVHAAWLAGDGHAVHVVDPVPSHVRAAAALDGVSAQLGDARELEVADGSVDAVLLLGPLYHLTEASDRARALAEAVRVLRPGGLLAAAGISRYMSLLEVGSDGRLTAELEPSVRTVITSGSYDGHVGFVPAHFHTAEELRAEVQTAGLVDVTVYGVEGPAWPALDAAGIAAFDGRIEAALRAARAVEQDPLLIHASAHLLAVARG</sequence>
<protein>
    <submittedName>
        <fullName evidence="2">Methyltransferase domain-containing protein</fullName>
    </submittedName>
</protein>
<dbReference type="Proteomes" id="UP001501570">
    <property type="component" value="Unassembled WGS sequence"/>
</dbReference>
<evidence type="ECO:0000259" key="1">
    <source>
        <dbReference type="Pfam" id="PF08241"/>
    </source>
</evidence>
<organism evidence="2 3">
    <name type="scientific">Rugosimonospora acidiphila</name>
    <dbReference type="NCBI Taxonomy" id="556531"/>
    <lineage>
        <taxon>Bacteria</taxon>
        <taxon>Bacillati</taxon>
        <taxon>Actinomycetota</taxon>
        <taxon>Actinomycetes</taxon>
        <taxon>Micromonosporales</taxon>
        <taxon>Micromonosporaceae</taxon>
        <taxon>Rugosimonospora</taxon>
    </lineage>
</organism>
<keyword evidence="2" id="KW-0489">Methyltransferase</keyword>
<evidence type="ECO:0000313" key="2">
    <source>
        <dbReference type="EMBL" id="GAA5187546.1"/>
    </source>
</evidence>
<gene>
    <name evidence="2" type="ORF">GCM10023322_36160</name>
</gene>
<evidence type="ECO:0000313" key="3">
    <source>
        <dbReference type="Proteomes" id="UP001501570"/>
    </source>
</evidence>
<name>A0ABP9RWY3_9ACTN</name>
<accession>A0ABP9RWY3</accession>
<dbReference type="GO" id="GO:0008168">
    <property type="term" value="F:methyltransferase activity"/>
    <property type="evidence" value="ECO:0007669"/>
    <property type="project" value="UniProtKB-KW"/>
</dbReference>
<feature type="domain" description="Methyltransferase type 11" evidence="1">
    <location>
        <begin position="48"/>
        <end position="140"/>
    </location>
</feature>
<dbReference type="InterPro" id="IPR029063">
    <property type="entry name" value="SAM-dependent_MTases_sf"/>
</dbReference>
<dbReference type="Pfam" id="PF08241">
    <property type="entry name" value="Methyltransf_11"/>
    <property type="match status" value="1"/>
</dbReference>